<name>A0A1F7F8J8_UNCRA</name>
<dbReference type="AlphaFoldDB" id="A0A1F7F8J8"/>
<dbReference type="EMBL" id="MFYX01000099">
    <property type="protein sequence ID" value="OGK02990.1"/>
    <property type="molecule type" value="Genomic_DNA"/>
</dbReference>
<evidence type="ECO:0000313" key="1">
    <source>
        <dbReference type="EMBL" id="OGK02990.1"/>
    </source>
</evidence>
<gene>
    <name evidence="1" type="ORF">A2519_06500</name>
</gene>
<protein>
    <submittedName>
        <fullName evidence="1">Uncharacterized protein</fullName>
    </submittedName>
</protein>
<dbReference type="Proteomes" id="UP000179243">
    <property type="component" value="Unassembled WGS sequence"/>
</dbReference>
<reference evidence="1 2" key="1">
    <citation type="journal article" date="2016" name="Nat. Commun.">
        <title>Thousands of microbial genomes shed light on interconnected biogeochemical processes in an aquifer system.</title>
        <authorList>
            <person name="Anantharaman K."/>
            <person name="Brown C.T."/>
            <person name="Hug L.A."/>
            <person name="Sharon I."/>
            <person name="Castelle C.J."/>
            <person name="Probst A.J."/>
            <person name="Thomas B.C."/>
            <person name="Singh A."/>
            <person name="Wilkins M.J."/>
            <person name="Karaoz U."/>
            <person name="Brodie E.L."/>
            <person name="Williams K.H."/>
            <person name="Hubbard S.S."/>
            <person name="Banfield J.F."/>
        </authorList>
    </citation>
    <scope>NUCLEOTIDE SEQUENCE [LARGE SCALE GENOMIC DNA]</scope>
</reference>
<proteinExistence type="predicted"/>
<evidence type="ECO:0000313" key="2">
    <source>
        <dbReference type="Proteomes" id="UP000179243"/>
    </source>
</evidence>
<sequence>MLLSENKNGRIIYDYLVNTVLPAKRVLAETLDYAKGDILDWSVKDHATLLLRKIESAVVIKSPRRPKVRTKA</sequence>
<comment type="caution">
    <text evidence="1">The sequence shown here is derived from an EMBL/GenBank/DDBJ whole genome shotgun (WGS) entry which is preliminary data.</text>
</comment>
<organism evidence="1 2">
    <name type="scientific">Candidatus Raymondbacteria bacterium RIFOXYD12_FULL_49_13</name>
    <dbReference type="NCBI Taxonomy" id="1817890"/>
    <lineage>
        <taxon>Bacteria</taxon>
        <taxon>Raymondiibacteriota</taxon>
    </lineage>
</organism>
<accession>A0A1F7F8J8</accession>